<feature type="transmembrane region" description="Helical" evidence="7">
    <location>
        <begin position="57"/>
        <end position="83"/>
    </location>
</feature>
<dbReference type="PANTHER" id="PTHR30250:SF10">
    <property type="entry name" value="LIPOPOLYSACCHARIDE BIOSYNTHESIS PROTEIN WZXC"/>
    <property type="match status" value="1"/>
</dbReference>
<comment type="similarity">
    <text evidence="2">Belongs to the polysaccharide synthase family.</text>
</comment>
<dbReference type="EMBL" id="CP121472">
    <property type="protein sequence ID" value="WPL18306.1"/>
    <property type="molecule type" value="Genomic_DNA"/>
</dbReference>
<feature type="transmembrane region" description="Helical" evidence="7">
    <location>
        <begin position="385"/>
        <end position="412"/>
    </location>
</feature>
<feature type="transmembrane region" description="Helical" evidence="7">
    <location>
        <begin position="459"/>
        <end position="477"/>
    </location>
</feature>
<dbReference type="CDD" id="cd13127">
    <property type="entry name" value="MATE_tuaB_like"/>
    <property type="match status" value="1"/>
</dbReference>
<evidence type="ECO:0000313" key="9">
    <source>
        <dbReference type="Proteomes" id="UP001432180"/>
    </source>
</evidence>
<protein>
    <submittedName>
        <fullName evidence="8">Teichuronic acid biosynthesis protein TuaB</fullName>
    </submittedName>
</protein>
<evidence type="ECO:0000256" key="2">
    <source>
        <dbReference type="ARBA" id="ARBA00007430"/>
    </source>
</evidence>
<comment type="subcellular location">
    <subcellularLocation>
        <location evidence="1">Cell membrane</location>
        <topology evidence="1">Multi-pass membrane protein</topology>
    </subcellularLocation>
</comment>
<organism evidence="8 9">
    <name type="scientific">Thiorhodovibrio winogradskyi</name>
    <dbReference type="NCBI Taxonomy" id="77007"/>
    <lineage>
        <taxon>Bacteria</taxon>
        <taxon>Pseudomonadati</taxon>
        <taxon>Pseudomonadota</taxon>
        <taxon>Gammaproteobacteria</taxon>
        <taxon>Chromatiales</taxon>
        <taxon>Chromatiaceae</taxon>
        <taxon>Thiorhodovibrio</taxon>
    </lineage>
</organism>
<evidence type="ECO:0000313" key="8">
    <source>
        <dbReference type="EMBL" id="WPL18306.1"/>
    </source>
</evidence>
<keyword evidence="9" id="KW-1185">Reference proteome</keyword>
<proteinExistence type="inferred from homology"/>
<feature type="transmembrane region" description="Helical" evidence="7">
    <location>
        <begin position="307"/>
        <end position="332"/>
    </location>
</feature>
<dbReference type="InterPro" id="IPR050833">
    <property type="entry name" value="Poly_Biosynth_Transport"/>
</dbReference>
<name>A0ABZ0SBA7_9GAMM</name>
<evidence type="ECO:0000256" key="4">
    <source>
        <dbReference type="ARBA" id="ARBA00022692"/>
    </source>
</evidence>
<evidence type="ECO:0000256" key="1">
    <source>
        <dbReference type="ARBA" id="ARBA00004651"/>
    </source>
</evidence>
<reference evidence="8 9" key="1">
    <citation type="journal article" date="2023" name="Microorganisms">
        <title>Thiorhodovibrio frisius and Trv. litoralis spp. nov., Two Novel Members from a Clade of Fastidious Purple Sulfur Bacteria That Exhibit Unique Red-Shifted Light-Harvesting Capabilities.</title>
        <authorList>
            <person name="Methner A."/>
            <person name="Kuzyk S.B."/>
            <person name="Petersen J."/>
            <person name="Bauer S."/>
            <person name="Brinkmann H."/>
            <person name="Sichau K."/>
            <person name="Wanner G."/>
            <person name="Wolf J."/>
            <person name="Neumann-Schaal M."/>
            <person name="Henke P."/>
            <person name="Tank M."/>
            <person name="Sproer C."/>
            <person name="Bunk B."/>
            <person name="Overmann J."/>
        </authorList>
    </citation>
    <scope>NUCLEOTIDE SEQUENCE [LARGE SCALE GENOMIC DNA]</scope>
    <source>
        <strain evidence="8 9">DSM 6702</strain>
    </source>
</reference>
<dbReference type="Pfam" id="PF13440">
    <property type="entry name" value="Polysacc_synt_3"/>
    <property type="match status" value="1"/>
</dbReference>
<dbReference type="PANTHER" id="PTHR30250">
    <property type="entry name" value="PST FAMILY PREDICTED COLANIC ACID TRANSPORTER"/>
    <property type="match status" value="1"/>
</dbReference>
<feature type="transmembrane region" description="Helical" evidence="7">
    <location>
        <begin position="95"/>
        <end position="122"/>
    </location>
</feature>
<keyword evidence="4 7" id="KW-0812">Transmembrane</keyword>
<feature type="transmembrane region" description="Helical" evidence="7">
    <location>
        <begin position="432"/>
        <end position="452"/>
    </location>
</feature>
<keyword evidence="5 7" id="KW-1133">Transmembrane helix</keyword>
<dbReference type="Proteomes" id="UP001432180">
    <property type="component" value="Chromosome"/>
</dbReference>
<feature type="transmembrane region" description="Helical" evidence="7">
    <location>
        <begin position="162"/>
        <end position="180"/>
    </location>
</feature>
<sequence>MGRWQVVPHLLSMPIPNNLTQNSIHATWWSAVEISIRYSMQFAVTMVLARLLTPADFGLLAMLLVFIGFAAVLVEGGLGTALVQKQVTNANDETTVFLINLGVAFALAGLLWLMAPVIAMFYNQLLLIPLLQAMLWLLPLGALVTVPNALLSQRLEFRKRAMAELVASTGSALLALWLAWRGWGVWSLVWQALTGAVLRAALLWWVSGWRPQGRFNGAAFAELFRFAGPLLLANAMNVASVRLQALMIGKLFDARALGFYGLAQDTQQAPAQFMNALINRVGLPVFSKVAREQPGQMAGALRLALRLSMFVFAPCMGGIAVLASPLVLVLYGPQWAEVAPILSILALAAIFWPLHVLNLAALSALGRADLVLRMEIIKALTMIPLVLVASFFGVIMVAWAVLGSSLVCVVINTWHSRRLLGCGLSTQIRDLLPGFLLTLAAVCMSGLVAGWVEQRLLSLGMAIGVAMFIYLGGATVLRLRAWGDLLKFINTLCGVHSPTSGASLT</sequence>
<evidence type="ECO:0000256" key="3">
    <source>
        <dbReference type="ARBA" id="ARBA00022475"/>
    </source>
</evidence>
<evidence type="ECO:0000256" key="6">
    <source>
        <dbReference type="ARBA" id="ARBA00023136"/>
    </source>
</evidence>
<feature type="transmembrane region" description="Helical" evidence="7">
    <location>
        <begin position="186"/>
        <end position="206"/>
    </location>
</feature>
<keyword evidence="6 7" id="KW-0472">Membrane</keyword>
<feature type="transmembrane region" description="Helical" evidence="7">
    <location>
        <begin position="128"/>
        <end position="150"/>
    </location>
</feature>
<accession>A0ABZ0SBA7</accession>
<feature type="transmembrane region" description="Helical" evidence="7">
    <location>
        <begin position="338"/>
        <end position="365"/>
    </location>
</feature>
<keyword evidence="3" id="KW-1003">Cell membrane</keyword>
<evidence type="ECO:0000256" key="5">
    <source>
        <dbReference type="ARBA" id="ARBA00022989"/>
    </source>
</evidence>
<gene>
    <name evidence="8" type="primary">tuaB_2</name>
    <name evidence="8" type="ORF">Thiowin_03376</name>
</gene>
<evidence type="ECO:0000256" key="7">
    <source>
        <dbReference type="SAM" id="Phobius"/>
    </source>
</evidence>